<feature type="chain" id="PRO_5040188597" evidence="1">
    <location>
        <begin position="26"/>
        <end position="161"/>
    </location>
</feature>
<protein>
    <submittedName>
        <fullName evidence="2">Uncharacterized protein</fullName>
    </submittedName>
</protein>
<feature type="signal peptide" evidence="1">
    <location>
        <begin position="1"/>
        <end position="25"/>
    </location>
</feature>
<keyword evidence="1" id="KW-0732">Signal</keyword>
<proteinExistence type="predicted"/>
<organism evidence="2 3">
    <name type="scientific">Protea cynaroides</name>
    <dbReference type="NCBI Taxonomy" id="273540"/>
    <lineage>
        <taxon>Eukaryota</taxon>
        <taxon>Viridiplantae</taxon>
        <taxon>Streptophyta</taxon>
        <taxon>Embryophyta</taxon>
        <taxon>Tracheophyta</taxon>
        <taxon>Spermatophyta</taxon>
        <taxon>Magnoliopsida</taxon>
        <taxon>Proteales</taxon>
        <taxon>Proteaceae</taxon>
        <taxon>Protea</taxon>
    </lineage>
</organism>
<name>A0A9Q0JXA4_9MAGN</name>
<comment type="caution">
    <text evidence="2">The sequence shown here is derived from an EMBL/GenBank/DDBJ whole genome shotgun (WGS) entry which is preliminary data.</text>
</comment>
<accession>A0A9Q0JXA4</accession>
<dbReference type="Proteomes" id="UP001141806">
    <property type="component" value="Unassembled WGS sequence"/>
</dbReference>
<evidence type="ECO:0000256" key="1">
    <source>
        <dbReference type="SAM" id="SignalP"/>
    </source>
</evidence>
<evidence type="ECO:0000313" key="2">
    <source>
        <dbReference type="EMBL" id="KAJ4953930.1"/>
    </source>
</evidence>
<reference evidence="2" key="1">
    <citation type="journal article" date="2023" name="Plant J.">
        <title>The genome of the king protea, Protea cynaroides.</title>
        <authorList>
            <person name="Chang J."/>
            <person name="Duong T.A."/>
            <person name="Schoeman C."/>
            <person name="Ma X."/>
            <person name="Roodt D."/>
            <person name="Barker N."/>
            <person name="Li Z."/>
            <person name="Van de Peer Y."/>
            <person name="Mizrachi E."/>
        </authorList>
    </citation>
    <scope>NUCLEOTIDE SEQUENCE</scope>
    <source>
        <tissue evidence="2">Young leaves</tissue>
    </source>
</reference>
<sequence length="161" mass="17393">MWHPFPPSWFAYLQLFSFLPSFCEQPSPGPQPLWVFPGGPLVPPQPDGLIHALIQASPAPPPPLGLVSSTSTPLVDHSKASTPSAPFSEPFFYPRIRFQFGSCKSARPSIPSCPLALADIYGFNILGPPNPRPLYHSSPAFLHGEIKAIDPSPLAPSSEEV</sequence>
<dbReference type="AlphaFoldDB" id="A0A9Q0JXA4"/>
<evidence type="ECO:0000313" key="3">
    <source>
        <dbReference type="Proteomes" id="UP001141806"/>
    </source>
</evidence>
<keyword evidence="3" id="KW-1185">Reference proteome</keyword>
<dbReference type="EMBL" id="JAMYWD010000012">
    <property type="protein sequence ID" value="KAJ4953930.1"/>
    <property type="molecule type" value="Genomic_DNA"/>
</dbReference>
<gene>
    <name evidence="2" type="ORF">NE237_030762</name>
</gene>